<keyword evidence="9" id="KW-1185">Reference proteome</keyword>
<feature type="transmembrane region" description="Helical" evidence="7">
    <location>
        <begin position="397"/>
        <end position="414"/>
    </location>
</feature>
<name>A0ABS8XIA1_9BURK</name>
<evidence type="ECO:0000256" key="6">
    <source>
        <dbReference type="ARBA" id="ARBA00023136"/>
    </source>
</evidence>
<dbReference type="PANTHER" id="PTHR11706">
    <property type="entry name" value="SOLUTE CARRIER PROTEIN FAMILY 11 MEMBER"/>
    <property type="match status" value="1"/>
</dbReference>
<dbReference type="EMBL" id="JAJTWT010000009">
    <property type="protein sequence ID" value="MCE4539465.1"/>
    <property type="molecule type" value="Genomic_DNA"/>
</dbReference>
<dbReference type="RefSeq" id="WP_233393987.1">
    <property type="nucleotide sequence ID" value="NZ_JAJTWT010000009.1"/>
</dbReference>
<evidence type="ECO:0000256" key="7">
    <source>
        <dbReference type="SAM" id="Phobius"/>
    </source>
</evidence>
<gene>
    <name evidence="8" type="ORF">LXT12_19630</name>
</gene>
<feature type="transmembrane region" description="Helical" evidence="7">
    <location>
        <begin position="119"/>
        <end position="137"/>
    </location>
</feature>
<evidence type="ECO:0000313" key="9">
    <source>
        <dbReference type="Proteomes" id="UP001201463"/>
    </source>
</evidence>
<reference evidence="8 9" key="1">
    <citation type="submission" date="2021-12" db="EMBL/GenBank/DDBJ databases">
        <title>Genome seq of p7.</title>
        <authorList>
            <person name="Seo T."/>
        </authorList>
    </citation>
    <scope>NUCLEOTIDE SEQUENCE [LARGE SCALE GENOMIC DNA]</scope>
    <source>
        <strain evidence="8 9">P7</strain>
    </source>
</reference>
<accession>A0ABS8XIA1</accession>
<dbReference type="PANTHER" id="PTHR11706:SF33">
    <property type="entry name" value="NATURAL RESISTANCE-ASSOCIATED MACROPHAGE PROTEIN 2"/>
    <property type="match status" value="1"/>
</dbReference>
<feature type="transmembrane region" description="Helical" evidence="7">
    <location>
        <begin position="278"/>
        <end position="311"/>
    </location>
</feature>
<comment type="subcellular location">
    <subcellularLocation>
        <location evidence="1">Membrane</location>
        <topology evidence="1">Multi-pass membrane protein</topology>
    </subcellularLocation>
</comment>
<evidence type="ECO:0000313" key="8">
    <source>
        <dbReference type="EMBL" id="MCE4539465.1"/>
    </source>
</evidence>
<keyword evidence="4" id="KW-0769">Symport</keyword>
<evidence type="ECO:0000256" key="4">
    <source>
        <dbReference type="ARBA" id="ARBA00022847"/>
    </source>
</evidence>
<comment type="caution">
    <text evidence="8">The sequence shown here is derived from an EMBL/GenBank/DDBJ whole genome shotgun (WGS) entry which is preliminary data.</text>
</comment>
<protein>
    <submittedName>
        <fullName evidence="8">Divalent metal cation transporter</fullName>
    </submittedName>
</protein>
<feature type="transmembrane region" description="Helical" evidence="7">
    <location>
        <begin position="357"/>
        <end position="377"/>
    </location>
</feature>
<feature type="transmembrane region" description="Helical" evidence="7">
    <location>
        <begin position="183"/>
        <end position="202"/>
    </location>
</feature>
<keyword evidence="5 7" id="KW-1133">Transmembrane helix</keyword>
<evidence type="ECO:0000256" key="5">
    <source>
        <dbReference type="ARBA" id="ARBA00022989"/>
    </source>
</evidence>
<organism evidence="8 9">
    <name type="scientific">Pelomonas caseinilytica</name>
    <dbReference type="NCBI Taxonomy" id="2906763"/>
    <lineage>
        <taxon>Bacteria</taxon>
        <taxon>Pseudomonadati</taxon>
        <taxon>Pseudomonadota</taxon>
        <taxon>Betaproteobacteria</taxon>
        <taxon>Burkholderiales</taxon>
        <taxon>Sphaerotilaceae</taxon>
        <taxon>Roseateles</taxon>
    </lineage>
</organism>
<dbReference type="Pfam" id="PF01566">
    <property type="entry name" value="Nramp"/>
    <property type="match status" value="1"/>
</dbReference>
<keyword evidence="3 7" id="KW-0812">Transmembrane</keyword>
<keyword evidence="2" id="KW-0813">Transport</keyword>
<sequence>MKVLRDWLRQLGPGLITGAADDDPSGIATYSQAGARFGYSMLWSLVFTLPLMTAIQIVSARIGYVSGRGLAANMKQAFPRPVLFGLVGLLLAANTLNIAADVAAMAAAVHLLVGGPTQAYALAFGIASVLMQVFLRYESYVRWLKWLTLALLAYVGVVAVLNLDWADVLARTVHPRLDWNRDTLLMVVAVFGTTISPYLFFWQAGQEVEDRQADGQAAPTAEQVRAHLHRIKLDTHVGMLFSNLIAFCIMLATAATLHKAGVHQIDTSAQAVEALRPVAGAHAALLFSLGIIGTGLLAVPVLAGSAGYAVAEVAGWRDSLSLRLERGEGRGFYGVIAVATLGGVALCFAPMDPVRQLFWSAVFNGITAVPIMAAMMVLATRPAVMGSHVIGPKLRRLGWAATAVMALTVLALAIA</sequence>
<dbReference type="Proteomes" id="UP001201463">
    <property type="component" value="Unassembled WGS sequence"/>
</dbReference>
<proteinExistence type="predicted"/>
<feature type="transmembrane region" description="Helical" evidence="7">
    <location>
        <begin position="237"/>
        <end position="258"/>
    </location>
</feature>
<feature type="transmembrane region" description="Helical" evidence="7">
    <location>
        <begin position="83"/>
        <end position="113"/>
    </location>
</feature>
<feature type="transmembrane region" description="Helical" evidence="7">
    <location>
        <begin position="144"/>
        <end position="163"/>
    </location>
</feature>
<evidence type="ECO:0000256" key="2">
    <source>
        <dbReference type="ARBA" id="ARBA00022448"/>
    </source>
</evidence>
<feature type="transmembrane region" description="Helical" evidence="7">
    <location>
        <begin position="41"/>
        <end position="62"/>
    </location>
</feature>
<evidence type="ECO:0000256" key="3">
    <source>
        <dbReference type="ARBA" id="ARBA00022692"/>
    </source>
</evidence>
<dbReference type="InterPro" id="IPR001046">
    <property type="entry name" value="NRAMP_fam"/>
</dbReference>
<evidence type="ECO:0000256" key="1">
    <source>
        <dbReference type="ARBA" id="ARBA00004141"/>
    </source>
</evidence>
<keyword evidence="6 7" id="KW-0472">Membrane</keyword>
<feature type="transmembrane region" description="Helical" evidence="7">
    <location>
        <begin position="332"/>
        <end position="351"/>
    </location>
</feature>